<proteinExistence type="predicted"/>
<dbReference type="Gene3D" id="3.50.50.60">
    <property type="entry name" value="FAD/NAD(P)-binding domain"/>
    <property type="match status" value="2"/>
</dbReference>
<keyword evidence="3" id="KW-0274">FAD</keyword>
<name>A0A1G2H5J8_9BACT</name>
<evidence type="ECO:0000256" key="3">
    <source>
        <dbReference type="ARBA" id="ARBA00022827"/>
    </source>
</evidence>
<comment type="cofactor">
    <cofactor evidence="1">
        <name>FAD</name>
        <dbReference type="ChEBI" id="CHEBI:57692"/>
    </cofactor>
</comment>
<dbReference type="Gene3D" id="3.30.390.30">
    <property type="match status" value="1"/>
</dbReference>
<accession>A0A1G2H5J8</accession>
<dbReference type="PANTHER" id="PTHR43429">
    <property type="entry name" value="PYRIDINE NUCLEOTIDE-DISULFIDE OXIDOREDUCTASE DOMAIN-CONTAINING"/>
    <property type="match status" value="1"/>
</dbReference>
<organism evidence="6 7">
    <name type="scientific">Candidatus Ryanbacteria bacterium RIFCSPLOWO2_12_FULL_47_9c</name>
    <dbReference type="NCBI Taxonomy" id="1802131"/>
    <lineage>
        <taxon>Bacteria</taxon>
        <taxon>Candidatus Ryaniibacteriota</taxon>
    </lineage>
</organism>
<reference evidence="6 7" key="1">
    <citation type="journal article" date="2016" name="Nat. Commun.">
        <title>Thousands of microbial genomes shed light on interconnected biogeochemical processes in an aquifer system.</title>
        <authorList>
            <person name="Anantharaman K."/>
            <person name="Brown C.T."/>
            <person name="Hug L.A."/>
            <person name="Sharon I."/>
            <person name="Castelle C.J."/>
            <person name="Probst A.J."/>
            <person name="Thomas B.C."/>
            <person name="Singh A."/>
            <person name="Wilkins M.J."/>
            <person name="Karaoz U."/>
            <person name="Brodie E.L."/>
            <person name="Williams K.H."/>
            <person name="Hubbard S.S."/>
            <person name="Banfield J.F."/>
        </authorList>
    </citation>
    <scope>NUCLEOTIDE SEQUENCE [LARGE SCALE GENOMIC DNA]</scope>
</reference>
<dbReference type="Pfam" id="PF18267">
    <property type="entry name" value="Rubredoxin_C"/>
    <property type="match status" value="1"/>
</dbReference>
<dbReference type="EMBL" id="MHOB01000019">
    <property type="protein sequence ID" value="OGZ57629.1"/>
    <property type="molecule type" value="Genomic_DNA"/>
</dbReference>
<dbReference type="Pfam" id="PF07992">
    <property type="entry name" value="Pyr_redox_2"/>
    <property type="match status" value="1"/>
</dbReference>
<dbReference type="AlphaFoldDB" id="A0A1G2H5J8"/>
<dbReference type="Proteomes" id="UP000178996">
    <property type="component" value="Unassembled WGS sequence"/>
</dbReference>
<evidence type="ECO:0000313" key="6">
    <source>
        <dbReference type="EMBL" id="OGZ57629.1"/>
    </source>
</evidence>
<dbReference type="InterPro" id="IPR041575">
    <property type="entry name" value="Rubredoxin_C"/>
</dbReference>
<dbReference type="PANTHER" id="PTHR43429:SF3">
    <property type="entry name" value="NITRITE REDUCTASE [NAD(P)H]"/>
    <property type="match status" value="1"/>
</dbReference>
<dbReference type="PRINTS" id="PR00411">
    <property type="entry name" value="PNDRDTASEI"/>
</dbReference>
<dbReference type="SUPFAM" id="SSF51905">
    <property type="entry name" value="FAD/NAD(P)-binding domain"/>
    <property type="match status" value="2"/>
</dbReference>
<feature type="domain" description="FAD/NAD(P)-binding" evidence="4">
    <location>
        <begin position="3"/>
        <end position="304"/>
    </location>
</feature>
<gene>
    <name evidence="6" type="ORF">A3G60_02715</name>
</gene>
<evidence type="ECO:0000256" key="1">
    <source>
        <dbReference type="ARBA" id="ARBA00001974"/>
    </source>
</evidence>
<evidence type="ECO:0000256" key="2">
    <source>
        <dbReference type="ARBA" id="ARBA00022630"/>
    </source>
</evidence>
<comment type="caution">
    <text evidence="6">The sequence shown here is derived from an EMBL/GenBank/DDBJ whole genome shotgun (WGS) entry which is preliminary data.</text>
</comment>
<dbReference type="InterPro" id="IPR036188">
    <property type="entry name" value="FAD/NAD-bd_sf"/>
</dbReference>
<dbReference type="InterPro" id="IPR016156">
    <property type="entry name" value="FAD/NAD-linked_Rdtase_dimer_sf"/>
</dbReference>
<dbReference type="InterPro" id="IPR023753">
    <property type="entry name" value="FAD/NAD-binding_dom"/>
</dbReference>
<dbReference type="PRINTS" id="PR00368">
    <property type="entry name" value="FADPNR"/>
</dbReference>
<dbReference type="GO" id="GO:0016491">
    <property type="term" value="F:oxidoreductase activity"/>
    <property type="evidence" value="ECO:0007669"/>
    <property type="project" value="InterPro"/>
</dbReference>
<evidence type="ECO:0000259" key="4">
    <source>
        <dbReference type="Pfam" id="PF07992"/>
    </source>
</evidence>
<feature type="domain" description="NADH-rubredoxin oxidoreductase C-terminal" evidence="5">
    <location>
        <begin position="333"/>
        <end position="394"/>
    </location>
</feature>
<dbReference type="InterPro" id="IPR050260">
    <property type="entry name" value="FAD-bd_OxRdtase"/>
</dbReference>
<evidence type="ECO:0000313" key="7">
    <source>
        <dbReference type="Proteomes" id="UP000178996"/>
    </source>
</evidence>
<evidence type="ECO:0000259" key="5">
    <source>
        <dbReference type="Pfam" id="PF18267"/>
    </source>
</evidence>
<keyword evidence="2" id="KW-0285">Flavoprotein</keyword>
<protein>
    <submittedName>
        <fullName evidence="6">Uncharacterized protein</fullName>
    </submittedName>
</protein>
<sequence>MHYDYLIIGGGIASVSAAEAIRSVDAQGSIGILSRESGFLYSRVLLPRYVRGSVEREKVFLRTPDHYARFNIDLHAGISAVAVNFDTQQVHVSVGGALTFGKLLIAAGGMPRRWNIPINENDRVVRLHTIDDADRARTLFQEAHERKQDVLLVGGGFISLEFIGCAVAYGLRARCFIRERKFFDEWLDEKGWNLLYTNLAHHGVEVSPETELKELHSESDRVQVVTAGGDTVEGGFLGLGIGIERNYGIFQGTGVEVQRGIVVDQFLQTAHENVWAAGDIAEYFDVIFNEHRIVNNWTSAFLQGRTAGMNMAAASREDQRPFQAVSVYSITSLGFQITFLGRCEAKDNADNIVRTWEDARGYERIFFEGGTVKGAVLINRFSDKTLLARFIESKEDISSFKNMLWDPNYDIKNMAHAR</sequence>